<dbReference type="OrthoDB" id="9809329at2"/>
<keyword evidence="9" id="KW-0902">Two-component regulatory system</keyword>
<organism evidence="14 15">
    <name type="scientific">Phyllobacterium bourgognense</name>
    <dbReference type="NCBI Taxonomy" id="314236"/>
    <lineage>
        <taxon>Bacteria</taxon>
        <taxon>Pseudomonadati</taxon>
        <taxon>Pseudomonadota</taxon>
        <taxon>Alphaproteobacteria</taxon>
        <taxon>Hyphomicrobiales</taxon>
        <taxon>Phyllobacteriaceae</taxon>
        <taxon>Phyllobacterium</taxon>
    </lineage>
</organism>
<dbReference type="CDD" id="cd00075">
    <property type="entry name" value="HATPase"/>
    <property type="match status" value="1"/>
</dbReference>
<dbReference type="EMBL" id="QPJM01000011">
    <property type="protein sequence ID" value="RCW81225.1"/>
    <property type="molecule type" value="Genomic_DNA"/>
</dbReference>
<dbReference type="Pfam" id="PF00512">
    <property type="entry name" value="HisKA"/>
    <property type="match status" value="1"/>
</dbReference>
<dbReference type="Gene3D" id="3.30.565.10">
    <property type="entry name" value="Histidine kinase-like ATPase, C-terminal domain"/>
    <property type="match status" value="1"/>
</dbReference>
<name>A0A368YM14_9HYPH</name>
<dbReference type="InterPro" id="IPR003660">
    <property type="entry name" value="HAMP_dom"/>
</dbReference>
<evidence type="ECO:0000256" key="8">
    <source>
        <dbReference type="ARBA" id="ARBA00022989"/>
    </source>
</evidence>
<keyword evidence="4" id="KW-0597">Phosphoprotein</keyword>
<dbReference type="Proteomes" id="UP000253324">
    <property type="component" value="Unassembled WGS sequence"/>
</dbReference>
<evidence type="ECO:0000256" key="6">
    <source>
        <dbReference type="ARBA" id="ARBA00022692"/>
    </source>
</evidence>
<keyword evidence="10 11" id="KW-0472">Membrane</keyword>
<comment type="catalytic activity">
    <reaction evidence="1">
        <text>ATP + protein L-histidine = ADP + protein N-phospho-L-histidine.</text>
        <dbReference type="EC" id="2.7.13.3"/>
    </reaction>
</comment>
<evidence type="ECO:0000256" key="7">
    <source>
        <dbReference type="ARBA" id="ARBA00022777"/>
    </source>
</evidence>
<evidence type="ECO:0000256" key="9">
    <source>
        <dbReference type="ARBA" id="ARBA00023012"/>
    </source>
</evidence>
<dbReference type="RefSeq" id="WP_114431310.1">
    <property type="nucleotide sequence ID" value="NZ_QPJM01000011.1"/>
</dbReference>
<feature type="transmembrane region" description="Helical" evidence="11">
    <location>
        <begin position="12"/>
        <end position="36"/>
    </location>
</feature>
<evidence type="ECO:0000256" key="3">
    <source>
        <dbReference type="ARBA" id="ARBA00012438"/>
    </source>
</evidence>
<evidence type="ECO:0000256" key="11">
    <source>
        <dbReference type="SAM" id="Phobius"/>
    </source>
</evidence>
<dbReference type="InterPro" id="IPR050428">
    <property type="entry name" value="TCS_sensor_his_kinase"/>
</dbReference>
<dbReference type="PROSITE" id="PS51257">
    <property type="entry name" value="PROKAR_LIPOPROTEIN"/>
    <property type="match status" value="1"/>
</dbReference>
<dbReference type="InterPro" id="IPR036097">
    <property type="entry name" value="HisK_dim/P_sf"/>
</dbReference>
<feature type="transmembrane region" description="Helical" evidence="11">
    <location>
        <begin position="155"/>
        <end position="184"/>
    </location>
</feature>
<dbReference type="SMART" id="SM00388">
    <property type="entry name" value="HisKA"/>
    <property type="match status" value="1"/>
</dbReference>
<keyword evidence="5" id="KW-0808">Transferase</keyword>
<keyword evidence="15" id="KW-1185">Reference proteome</keyword>
<dbReference type="InterPro" id="IPR003661">
    <property type="entry name" value="HisK_dim/P_dom"/>
</dbReference>
<dbReference type="PROSITE" id="PS50109">
    <property type="entry name" value="HIS_KIN"/>
    <property type="match status" value="1"/>
</dbReference>
<comment type="subcellular location">
    <subcellularLocation>
        <location evidence="2">Membrane</location>
        <topology evidence="2">Multi-pass membrane protein</topology>
    </subcellularLocation>
</comment>
<keyword evidence="8 11" id="KW-1133">Transmembrane helix</keyword>
<evidence type="ECO:0000256" key="1">
    <source>
        <dbReference type="ARBA" id="ARBA00000085"/>
    </source>
</evidence>
<sequence length="439" mass="48015">MKRGSPSLKRPLIVKPLIFQLATLLIACTFFMALALRMDSGGLYTDEAITPVIARAIVRDQNGNLSVRETPELAELRKKSPDLWFVAEDDSGQNVTSGGVPSQYASLLGRLGDLSYAHLRDRSPPYRLSAVIRREVAPAGILTILGHGKLTGVSLVVLLASNLIVIPIFIALALISLLVTPWIVRQALAGVSRIAEEAEQIDANRRGRRLSEEHVPTEIAPLVRAVNDALRRLDEGYERQRRFIASAAHELRTPIAILRLKVDTAVEPATRKLSGDVARLSNLAEQMLDIQRLDADRSDESVDLGALARRVAADLAPLLIASERTIEVRIEGTSSLRGDAGAIERVMTNLVQNAIEHGGRHVILRVLETGFEVEDDGPGIPPKERERVFEPFHRLRPRSTGSGLGLNLVQQIIERHDGRVSILGAPGDGTIVRAEFASR</sequence>
<dbReference type="PANTHER" id="PTHR45436:SF15">
    <property type="entry name" value="SENSOR HISTIDINE KINASE CUSS"/>
    <property type="match status" value="1"/>
</dbReference>
<dbReference type="AlphaFoldDB" id="A0A368YM14"/>
<dbReference type="PROSITE" id="PS50885">
    <property type="entry name" value="HAMP"/>
    <property type="match status" value="1"/>
</dbReference>
<dbReference type="EC" id="2.7.13.3" evidence="3"/>
<evidence type="ECO:0000256" key="4">
    <source>
        <dbReference type="ARBA" id="ARBA00022553"/>
    </source>
</evidence>
<keyword evidence="6 11" id="KW-0812">Transmembrane</keyword>
<dbReference type="SUPFAM" id="SSF55874">
    <property type="entry name" value="ATPase domain of HSP90 chaperone/DNA topoisomerase II/histidine kinase"/>
    <property type="match status" value="1"/>
</dbReference>
<evidence type="ECO:0000313" key="15">
    <source>
        <dbReference type="Proteomes" id="UP000253324"/>
    </source>
</evidence>
<dbReference type="InterPro" id="IPR005467">
    <property type="entry name" value="His_kinase_dom"/>
</dbReference>
<evidence type="ECO:0000256" key="10">
    <source>
        <dbReference type="ARBA" id="ARBA00023136"/>
    </source>
</evidence>
<dbReference type="SMART" id="SM00387">
    <property type="entry name" value="HATPase_c"/>
    <property type="match status" value="1"/>
</dbReference>
<dbReference type="InterPro" id="IPR036890">
    <property type="entry name" value="HATPase_C_sf"/>
</dbReference>
<dbReference type="Pfam" id="PF02518">
    <property type="entry name" value="HATPase_c"/>
    <property type="match status" value="1"/>
</dbReference>
<dbReference type="InterPro" id="IPR003594">
    <property type="entry name" value="HATPase_dom"/>
</dbReference>
<accession>A0A368YM14</accession>
<proteinExistence type="predicted"/>
<dbReference type="InterPro" id="IPR004358">
    <property type="entry name" value="Sig_transdc_His_kin-like_C"/>
</dbReference>
<dbReference type="CDD" id="cd00082">
    <property type="entry name" value="HisKA"/>
    <property type="match status" value="1"/>
</dbReference>
<dbReference type="SUPFAM" id="SSF47384">
    <property type="entry name" value="Homodimeric domain of signal transducing histidine kinase"/>
    <property type="match status" value="1"/>
</dbReference>
<reference evidence="14 15" key="1">
    <citation type="submission" date="2018-07" db="EMBL/GenBank/DDBJ databases">
        <title>Genomic Encyclopedia of Type Strains, Phase III (KMG-III): the genomes of soil and plant-associated and newly described type strains.</title>
        <authorList>
            <person name="Whitman W."/>
        </authorList>
    </citation>
    <scope>NUCLEOTIDE SEQUENCE [LARGE SCALE GENOMIC DNA]</scope>
    <source>
        <strain evidence="14 15">31-25a</strain>
    </source>
</reference>
<protein>
    <recommendedName>
        <fullName evidence="3">histidine kinase</fullName>
        <ecNumber evidence="3">2.7.13.3</ecNumber>
    </recommendedName>
</protein>
<keyword evidence="7 14" id="KW-0418">Kinase</keyword>
<dbReference type="Gene3D" id="1.10.287.130">
    <property type="match status" value="1"/>
</dbReference>
<comment type="caution">
    <text evidence="14">The sequence shown here is derived from an EMBL/GenBank/DDBJ whole genome shotgun (WGS) entry which is preliminary data.</text>
</comment>
<evidence type="ECO:0000259" key="13">
    <source>
        <dbReference type="PROSITE" id="PS50885"/>
    </source>
</evidence>
<dbReference type="PANTHER" id="PTHR45436">
    <property type="entry name" value="SENSOR HISTIDINE KINASE YKOH"/>
    <property type="match status" value="1"/>
</dbReference>
<feature type="domain" description="Histidine kinase" evidence="12">
    <location>
        <begin position="246"/>
        <end position="439"/>
    </location>
</feature>
<evidence type="ECO:0000256" key="2">
    <source>
        <dbReference type="ARBA" id="ARBA00004141"/>
    </source>
</evidence>
<dbReference type="GO" id="GO:0000155">
    <property type="term" value="F:phosphorelay sensor kinase activity"/>
    <property type="evidence" value="ECO:0007669"/>
    <property type="project" value="InterPro"/>
</dbReference>
<feature type="domain" description="HAMP" evidence="13">
    <location>
        <begin position="185"/>
        <end position="238"/>
    </location>
</feature>
<dbReference type="GO" id="GO:0005886">
    <property type="term" value="C:plasma membrane"/>
    <property type="evidence" value="ECO:0007669"/>
    <property type="project" value="TreeGrafter"/>
</dbReference>
<evidence type="ECO:0000313" key="14">
    <source>
        <dbReference type="EMBL" id="RCW81225.1"/>
    </source>
</evidence>
<gene>
    <name evidence="14" type="ORF">C7476_11187</name>
</gene>
<evidence type="ECO:0000259" key="12">
    <source>
        <dbReference type="PROSITE" id="PS50109"/>
    </source>
</evidence>
<dbReference type="PRINTS" id="PR00344">
    <property type="entry name" value="BCTRLSENSOR"/>
</dbReference>
<evidence type="ECO:0000256" key="5">
    <source>
        <dbReference type="ARBA" id="ARBA00022679"/>
    </source>
</evidence>